<proteinExistence type="predicted"/>
<organism evidence="1 2">
    <name type="scientific">Dryococelus australis</name>
    <dbReference type="NCBI Taxonomy" id="614101"/>
    <lineage>
        <taxon>Eukaryota</taxon>
        <taxon>Metazoa</taxon>
        <taxon>Ecdysozoa</taxon>
        <taxon>Arthropoda</taxon>
        <taxon>Hexapoda</taxon>
        <taxon>Insecta</taxon>
        <taxon>Pterygota</taxon>
        <taxon>Neoptera</taxon>
        <taxon>Polyneoptera</taxon>
        <taxon>Phasmatodea</taxon>
        <taxon>Verophasmatodea</taxon>
        <taxon>Anareolatae</taxon>
        <taxon>Phasmatidae</taxon>
        <taxon>Eurycanthinae</taxon>
        <taxon>Dryococelus</taxon>
    </lineage>
</organism>
<comment type="caution">
    <text evidence="1">The sequence shown here is derived from an EMBL/GenBank/DDBJ whole genome shotgun (WGS) entry which is preliminary data.</text>
</comment>
<evidence type="ECO:0000313" key="1">
    <source>
        <dbReference type="EMBL" id="KAJ8883701.1"/>
    </source>
</evidence>
<keyword evidence="2" id="KW-1185">Reference proteome</keyword>
<gene>
    <name evidence="1" type="ORF">PR048_015555</name>
</gene>
<reference evidence="1 2" key="1">
    <citation type="submission" date="2023-02" db="EMBL/GenBank/DDBJ databases">
        <title>LHISI_Scaffold_Assembly.</title>
        <authorList>
            <person name="Stuart O.P."/>
            <person name="Cleave R."/>
            <person name="Magrath M.J.L."/>
            <person name="Mikheyev A.S."/>
        </authorList>
    </citation>
    <scope>NUCLEOTIDE SEQUENCE [LARGE SCALE GENOMIC DNA]</scope>
    <source>
        <strain evidence="1">Daus_M_001</strain>
        <tissue evidence="1">Leg muscle</tissue>
    </source>
</reference>
<dbReference type="EMBL" id="JARBHB010000005">
    <property type="protein sequence ID" value="KAJ8883701.1"/>
    <property type="molecule type" value="Genomic_DNA"/>
</dbReference>
<evidence type="ECO:0000313" key="2">
    <source>
        <dbReference type="Proteomes" id="UP001159363"/>
    </source>
</evidence>
<name>A0ABQ9HHT3_9NEOP</name>
<dbReference type="Proteomes" id="UP001159363">
    <property type="component" value="Chromosome 4"/>
</dbReference>
<protein>
    <submittedName>
        <fullName evidence="1">Uncharacterized protein</fullName>
    </submittedName>
</protein>
<accession>A0ABQ9HHT3</accession>
<sequence length="331" mass="38138">MCLFPVQFHLHHQCSPPFLTQLSTSIQLAPQENVQSSSLLNKFKIENSVTEAEVLWYLHTVIEHNSLKNAEHSVELFKKMFPDSVINSCDIYVIGFNESLNKVPQKQQLDLSIHYWDETKNQVSVLYFSCFPFSIKSCGHMEWYIGRCATVAGGRDVWSSCNSWSIQNCHKEDRLGFVFIFPSRFKDNPTCRGIYTAVTNSLGFPKKFFAVCWVENVEVSKRNQSTLPNLNKYPSSSFKVISKSLHDELLQAKLAFFQLLAADLEPFLREFQSMPYLYGKNCERIFHDHCAIASNRFFKKRKWSYSNLKNAKDVDLGYATCAAIRKCKGVK</sequence>